<evidence type="ECO:0000256" key="8">
    <source>
        <dbReference type="ARBA" id="ARBA00022692"/>
    </source>
</evidence>
<dbReference type="Gene3D" id="3.40.190.10">
    <property type="entry name" value="Periplasmic binding protein-like II"/>
    <property type="match status" value="4"/>
</dbReference>
<dbReference type="CDD" id="cd00082">
    <property type="entry name" value="HisKA"/>
    <property type="match status" value="1"/>
</dbReference>
<dbReference type="InterPro" id="IPR036097">
    <property type="entry name" value="HisK_dim/P_sf"/>
</dbReference>
<dbReference type="Gene3D" id="3.40.50.2300">
    <property type="match status" value="1"/>
</dbReference>
<feature type="chain" id="PRO_5002473056" description="histidine kinase" evidence="18">
    <location>
        <begin position="31"/>
        <end position="1235"/>
    </location>
</feature>
<dbReference type="PANTHER" id="PTHR43047:SF72">
    <property type="entry name" value="OSMOSENSING HISTIDINE PROTEIN KINASE SLN1"/>
    <property type="match status" value="1"/>
</dbReference>
<evidence type="ECO:0000259" key="19">
    <source>
        <dbReference type="PROSITE" id="PS50109"/>
    </source>
</evidence>
<dbReference type="InterPro" id="IPR008207">
    <property type="entry name" value="Sig_transdc_His_kin_Hpt_dom"/>
</dbReference>
<dbReference type="InterPro" id="IPR036890">
    <property type="entry name" value="HATPase_C_sf"/>
</dbReference>
<feature type="domain" description="Response regulatory" evidence="20">
    <location>
        <begin position="1008"/>
        <end position="1125"/>
    </location>
</feature>
<keyword evidence="23" id="KW-1185">Reference proteome</keyword>
<dbReference type="Pfam" id="PF00072">
    <property type="entry name" value="Response_reg"/>
    <property type="match status" value="1"/>
</dbReference>
<keyword evidence="18" id="KW-0732">Signal</keyword>
<keyword evidence="7" id="KW-0808">Transferase</keyword>
<keyword evidence="4" id="KW-1003">Cell membrane</keyword>
<keyword evidence="9" id="KW-0418">Kinase</keyword>
<dbReference type="Pfam" id="PF00512">
    <property type="entry name" value="HisKA"/>
    <property type="match status" value="1"/>
</dbReference>
<evidence type="ECO:0000256" key="3">
    <source>
        <dbReference type="ARBA" id="ARBA00012438"/>
    </source>
</evidence>
<dbReference type="PROSITE" id="PS50109">
    <property type="entry name" value="HIS_KIN"/>
    <property type="match status" value="1"/>
</dbReference>
<dbReference type="CDD" id="cd17546">
    <property type="entry name" value="REC_hyHK_CKI1_RcsC-like"/>
    <property type="match status" value="1"/>
</dbReference>
<dbReference type="EMBL" id="JXXV01000007">
    <property type="protein sequence ID" value="KJY84664.1"/>
    <property type="molecule type" value="Genomic_DNA"/>
</dbReference>
<evidence type="ECO:0000259" key="21">
    <source>
        <dbReference type="PROSITE" id="PS50894"/>
    </source>
</evidence>
<dbReference type="SUPFAM" id="SSF47384">
    <property type="entry name" value="Homodimeric domain of signal transducing histidine kinase"/>
    <property type="match status" value="1"/>
</dbReference>
<evidence type="ECO:0000256" key="10">
    <source>
        <dbReference type="ARBA" id="ARBA00022801"/>
    </source>
</evidence>
<organism evidence="22 23">
    <name type="scientific">Vibrio galatheae</name>
    <dbReference type="NCBI Taxonomy" id="579748"/>
    <lineage>
        <taxon>Bacteria</taxon>
        <taxon>Pseudomonadati</taxon>
        <taxon>Pseudomonadota</taxon>
        <taxon>Gammaproteobacteria</taxon>
        <taxon>Vibrionales</taxon>
        <taxon>Vibrionaceae</taxon>
        <taxon>Vibrio</taxon>
    </lineage>
</organism>
<dbReference type="RefSeq" id="WP_045954401.1">
    <property type="nucleotide sequence ID" value="NZ_JXXV01000007.1"/>
</dbReference>
<dbReference type="CDD" id="cd16922">
    <property type="entry name" value="HATPase_EvgS-ArcB-TorS-like"/>
    <property type="match status" value="1"/>
</dbReference>
<evidence type="ECO:0000256" key="9">
    <source>
        <dbReference type="ARBA" id="ARBA00022777"/>
    </source>
</evidence>
<keyword evidence="11" id="KW-0067">ATP-binding</keyword>
<keyword evidence="11" id="KW-0547">Nucleotide-binding</keyword>
<dbReference type="InterPro" id="IPR001789">
    <property type="entry name" value="Sig_transdc_resp-reg_receiver"/>
</dbReference>
<accession>A0A0F4NP56</accession>
<dbReference type="Gene3D" id="1.20.120.160">
    <property type="entry name" value="HPT domain"/>
    <property type="match status" value="1"/>
</dbReference>
<dbReference type="GO" id="GO:0009927">
    <property type="term" value="F:histidine phosphotransfer kinase activity"/>
    <property type="evidence" value="ECO:0007669"/>
    <property type="project" value="TreeGrafter"/>
</dbReference>
<dbReference type="OrthoDB" id="9810730at2"/>
<dbReference type="SMART" id="SM00387">
    <property type="entry name" value="HATPase_c"/>
    <property type="match status" value="1"/>
</dbReference>
<dbReference type="GO" id="GO:0000155">
    <property type="term" value="F:phosphorelay sensor kinase activity"/>
    <property type="evidence" value="ECO:0007669"/>
    <property type="project" value="InterPro"/>
</dbReference>
<evidence type="ECO:0000256" key="4">
    <source>
        <dbReference type="ARBA" id="ARBA00022475"/>
    </source>
</evidence>
<dbReference type="SUPFAM" id="SSF47226">
    <property type="entry name" value="Histidine-containing phosphotransfer domain, HPT domain"/>
    <property type="match status" value="1"/>
</dbReference>
<dbReference type="PROSITE" id="PS50894">
    <property type="entry name" value="HPT"/>
    <property type="match status" value="1"/>
</dbReference>
<dbReference type="Pfam" id="PF01627">
    <property type="entry name" value="Hpt"/>
    <property type="match status" value="1"/>
</dbReference>
<dbReference type="AlphaFoldDB" id="A0A0F4NP56"/>
<name>A0A0F4NP56_9VIBR</name>
<dbReference type="EC" id="2.7.13.3" evidence="3"/>
<proteinExistence type="predicted"/>
<dbReference type="InterPro" id="IPR004358">
    <property type="entry name" value="Sig_transdc_His_kin-like_C"/>
</dbReference>
<dbReference type="GO" id="GO:0005886">
    <property type="term" value="C:plasma membrane"/>
    <property type="evidence" value="ECO:0007669"/>
    <property type="project" value="UniProtKB-SubCell"/>
</dbReference>
<comment type="caution">
    <text evidence="22">The sequence shown here is derived from an EMBL/GenBank/DDBJ whole genome shotgun (WGS) entry which is preliminary data.</text>
</comment>
<keyword evidence="13" id="KW-0902">Two-component regulatory system</keyword>
<evidence type="ECO:0000259" key="20">
    <source>
        <dbReference type="PROSITE" id="PS50110"/>
    </source>
</evidence>
<evidence type="ECO:0000256" key="5">
    <source>
        <dbReference type="ARBA" id="ARBA00022519"/>
    </source>
</evidence>
<dbReference type="InterPro" id="IPR003594">
    <property type="entry name" value="HATPase_dom"/>
</dbReference>
<feature type="signal peptide" evidence="18">
    <location>
        <begin position="1"/>
        <end position="30"/>
    </location>
</feature>
<dbReference type="InterPro" id="IPR036641">
    <property type="entry name" value="HPT_dom_sf"/>
</dbReference>
<dbReference type="PROSITE" id="PS50110">
    <property type="entry name" value="RESPONSE_REGULATORY"/>
    <property type="match status" value="1"/>
</dbReference>
<keyword evidence="8 17" id="KW-0812">Transmembrane</keyword>
<dbReference type="Pfam" id="PF00497">
    <property type="entry name" value="SBP_bac_3"/>
    <property type="match status" value="1"/>
</dbReference>
<protein>
    <recommendedName>
        <fullName evidence="3">histidine kinase</fullName>
        <ecNumber evidence="3">2.7.13.3</ecNumber>
    </recommendedName>
</protein>
<dbReference type="Proteomes" id="UP000033673">
    <property type="component" value="Unassembled WGS sequence"/>
</dbReference>
<evidence type="ECO:0000256" key="7">
    <source>
        <dbReference type="ARBA" id="ARBA00022679"/>
    </source>
</evidence>
<keyword evidence="14 17" id="KW-0472">Membrane</keyword>
<feature type="transmembrane region" description="Helical" evidence="17">
    <location>
        <begin position="505"/>
        <end position="527"/>
    </location>
</feature>
<feature type="modified residue" description="4-aspartylphosphate" evidence="16">
    <location>
        <position position="1058"/>
    </location>
</feature>
<dbReference type="InterPro" id="IPR011006">
    <property type="entry name" value="CheY-like_superfamily"/>
</dbReference>
<evidence type="ECO:0000313" key="23">
    <source>
        <dbReference type="Proteomes" id="UP000033673"/>
    </source>
</evidence>
<dbReference type="Pfam" id="PF02518">
    <property type="entry name" value="HATPase_c"/>
    <property type="match status" value="1"/>
</dbReference>
<dbReference type="InterPro" id="IPR003661">
    <property type="entry name" value="HisK_dim/P_dom"/>
</dbReference>
<dbReference type="InterPro" id="IPR005467">
    <property type="entry name" value="His_kinase_dom"/>
</dbReference>
<dbReference type="SUPFAM" id="SSF52172">
    <property type="entry name" value="CheY-like"/>
    <property type="match status" value="1"/>
</dbReference>
<evidence type="ECO:0000313" key="22">
    <source>
        <dbReference type="EMBL" id="KJY84664.1"/>
    </source>
</evidence>
<sequence length="1235" mass="137795">MTRKFQIRYIVFITLCLTFLSLNNVDNAYASNSRLNVSEHEKNSTLVFGTVTDTTNSDTSVDMGDAFFRINHDYLVNIGNVLDFEVSLKAYPTVSALLKGVELGEVVGAVGFSKTSARESKFIFSNPFFTSNVSVWYADKYMEEKGAKNLTWACVEGTSYCEQLTSFGISNIFYAKNLSQATESVLSGDSDAVISNFVVLNKFLDSQDIVKGTLSTPKWVKNEEVRLITTQRYAPLVDKINQVLDLESKGSNIRSIASDNLYHTVELKLNDYQAADEYHQSVTYSAAVDAYPFSYIGQNGQIEGFLKDFFQLLKSRTGLEFQHVKPNTNNNQLSSYNTDLVPVAYTEYEKIEKWQLTRPFLTINYVALSRDEDSTSANTKVDTIGLFTSSEHQGFVHLTGWRDSKIKQYETIKELLTDLKRGAVKFAYVPEDIAHTLVVRNDLGGLDMNGYEPLKINLALAVKNSPKLKTLLDSIFTTLDVNEMNKLMRSYRQINFIHGYDDKQVITIAAAVLILMLLGCALSYFIVSNLKLKVGLAEANANQEENEKEWLKNIISELDSWVFIHDSQNQMVLSNCAHFKNGDCSGCSVASRSARSPLVDNKQEVVRVLSGQTIADFHQVQDCRLSVSHIFRQRKAISSPRSSNRFVLTILNDITEHKTREAELTKAQESAQEAVVSRERFLATMSHELRTPIAAVQGLLELMHLRPLESEVLELIDQAKQSTRHLNKLVDEVLDFSKLHSDQLSINPVETDLLETVGTAIRSFEGAIRAKELDYIVDIAPFSQHHAVIDDVRLVQIINNLMSNAIKFTSSGFIKVEMSVSGQALSMTISDSGIGMTPEQIDKVLNPFTQADNGVTRQFGGTGLGLSIVDKLVTCMGGTLVLDSILNVGSVFRVQLPIEVSPFHGAAIENATYSENLPTWLAQWCRVWGLTPSNDNASLLMLDEQTLAIRTSKDNLYEMSAVQYRYPHLVHSALSKLGSSNRASEEVAVISVDKNHAGTPQTLPLRGKVLVAEDNLINQNIIAMQLSELGVEATIVDNGQQALNYLRSNTDFNALLTDFHMPIMDGFELTRHIRQDESLSSLPVIGLTAEDSRVAHDLASRSGLDKVLCKPYSMLDLYAVLSNYLTPAKFNTATPVVPGWLEPFTNEQRLEFSELFISTMSQDLNKLRASSDDNDQRQAIHYIKGGLAAVGLTSLVNDCQSIEKATPKTFPEKVQFLIEQLTKEIDAVKHWRAYQ</sequence>
<reference evidence="22 23" key="1">
    <citation type="journal article" date="2015" name="BMC Genomics">
        <title>Genome mining reveals unlocked bioactive potential of marine Gram-negative bacteria.</title>
        <authorList>
            <person name="Machado H."/>
            <person name="Sonnenschein E.C."/>
            <person name="Melchiorsen J."/>
            <person name="Gram L."/>
        </authorList>
    </citation>
    <scope>NUCLEOTIDE SEQUENCE [LARGE SCALE GENOMIC DNA]</scope>
    <source>
        <strain evidence="22 23">S2757</strain>
    </source>
</reference>
<evidence type="ECO:0000256" key="12">
    <source>
        <dbReference type="ARBA" id="ARBA00022989"/>
    </source>
</evidence>
<evidence type="ECO:0000256" key="17">
    <source>
        <dbReference type="SAM" id="Phobius"/>
    </source>
</evidence>
<keyword evidence="12 17" id="KW-1133">Transmembrane helix</keyword>
<evidence type="ECO:0000256" key="11">
    <source>
        <dbReference type="ARBA" id="ARBA00022840"/>
    </source>
</evidence>
<dbReference type="SUPFAM" id="SSF53850">
    <property type="entry name" value="Periplasmic binding protein-like II"/>
    <property type="match status" value="2"/>
</dbReference>
<feature type="domain" description="Histidine kinase" evidence="19">
    <location>
        <begin position="684"/>
        <end position="900"/>
    </location>
</feature>
<comment type="catalytic activity">
    <reaction evidence="1">
        <text>ATP + protein L-histidine = ADP + protein N-phospho-L-histidine.</text>
        <dbReference type="EC" id="2.7.13.3"/>
    </reaction>
</comment>
<evidence type="ECO:0000256" key="6">
    <source>
        <dbReference type="ARBA" id="ARBA00022553"/>
    </source>
</evidence>
<evidence type="ECO:0000256" key="18">
    <source>
        <dbReference type="SAM" id="SignalP"/>
    </source>
</evidence>
<dbReference type="PATRIC" id="fig|579748.3.peg.791"/>
<dbReference type="Gene3D" id="3.30.565.10">
    <property type="entry name" value="Histidine kinase-like ATPase, C-terminal domain"/>
    <property type="match status" value="1"/>
</dbReference>
<evidence type="ECO:0000256" key="14">
    <source>
        <dbReference type="ARBA" id="ARBA00023136"/>
    </source>
</evidence>
<comment type="subcellular location">
    <subcellularLocation>
        <location evidence="2">Cell inner membrane</location>
        <topology evidence="2">Multi-pass membrane protein</topology>
    </subcellularLocation>
</comment>
<dbReference type="PRINTS" id="PR00344">
    <property type="entry name" value="BCTRLSENSOR"/>
</dbReference>
<dbReference type="PANTHER" id="PTHR43047">
    <property type="entry name" value="TWO-COMPONENT HISTIDINE PROTEIN KINASE"/>
    <property type="match status" value="1"/>
</dbReference>
<dbReference type="SMART" id="SM00448">
    <property type="entry name" value="REC"/>
    <property type="match status" value="1"/>
</dbReference>
<feature type="modified residue" description="Phosphohistidine" evidence="15">
    <location>
        <position position="1181"/>
    </location>
</feature>
<evidence type="ECO:0000256" key="1">
    <source>
        <dbReference type="ARBA" id="ARBA00000085"/>
    </source>
</evidence>
<evidence type="ECO:0000256" key="13">
    <source>
        <dbReference type="ARBA" id="ARBA00023012"/>
    </source>
</evidence>
<dbReference type="GO" id="GO:0016787">
    <property type="term" value="F:hydrolase activity"/>
    <property type="evidence" value="ECO:0007669"/>
    <property type="project" value="UniProtKB-KW"/>
</dbReference>
<dbReference type="STRING" id="579748.TW81_03810"/>
<dbReference type="Gene3D" id="1.10.287.130">
    <property type="match status" value="1"/>
</dbReference>
<gene>
    <name evidence="22" type="ORF">TW81_03810</name>
</gene>
<dbReference type="SMART" id="SM00388">
    <property type="entry name" value="HisKA"/>
    <property type="match status" value="1"/>
</dbReference>
<keyword evidence="10" id="KW-0378">Hydrolase</keyword>
<keyword evidence="5" id="KW-0997">Cell inner membrane</keyword>
<feature type="domain" description="HPt" evidence="21">
    <location>
        <begin position="1133"/>
        <end position="1231"/>
    </location>
</feature>
<keyword evidence="6 16" id="KW-0597">Phosphoprotein</keyword>
<dbReference type="InterPro" id="IPR001638">
    <property type="entry name" value="Solute-binding_3/MltF_N"/>
</dbReference>
<evidence type="ECO:0000256" key="15">
    <source>
        <dbReference type="PROSITE-ProRule" id="PRU00110"/>
    </source>
</evidence>
<evidence type="ECO:0000256" key="2">
    <source>
        <dbReference type="ARBA" id="ARBA00004429"/>
    </source>
</evidence>
<dbReference type="SUPFAM" id="SSF55874">
    <property type="entry name" value="ATPase domain of HSP90 chaperone/DNA topoisomerase II/histidine kinase"/>
    <property type="match status" value="1"/>
</dbReference>
<evidence type="ECO:0000256" key="16">
    <source>
        <dbReference type="PROSITE-ProRule" id="PRU00169"/>
    </source>
</evidence>